<gene>
    <name evidence="13" type="primary">dapB</name>
    <name evidence="16" type="ORF">C4532_12705</name>
</gene>
<comment type="caution">
    <text evidence="13">Was originally thought to be a dihydrodipicolinate reductase (DHDPR), catalyzing the conversion of dihydrodipicolinate to tetrahydrodipicolinate. However, it was shown in E.coli that the substrate of the enzymatic reaction is not dihydrodipicolinate (DHDP) but in fact (2S,4S)-4-hydroxy-2,3,4,5-tetrahydrodipicolinic acid (HTPA), the product released by the DapA-catalyzed reaction.</text>
</comment>
<dbReference type="GO" id="GO:0009089">
    <property type="term" value="P:lysine biosynthetic process via diaminopimelate"/>
    <property type="evidence" value="ECO:0007669"/>
    <property type="project" value="UniProtKB-UniRule"/>
</dbReference>
<dbReference type="AlphaFoldDB" id="A0A419EVN2"/>
<dbReference type="SUPFAM" id="SSF51735">
    <property type="entry name" value="NAD(P)-binding Rossmann-fold domains"/>
    <property type="match status" value="1"/>
</dbReference>
<evidence type="ECO:0000259" key="15">
    <source>
        <dbReference type="Pfam" id="PF05173"/>
    </source>
</evidence>
<keyword evidence="7 13" id="KW-0520">NAD</keyword>
<dbReference type="Gene3D" id="3.30.360.10">
    <property type="entry name" value="Dihydrodipicolinate Reductase, domain 2"/>
    <property type="match status" value="1"/>
</dbReference>
<dbReference type="InterPro" id="IPR036291">
    <property type="entry name" value="NAD(P)-bd_dom_sf"/>
</dbReference>
<evidence type="ECO:0000256" key="3">
    <source>
        <dbReference type="ARBA" id="ARBA00022605"/>
    </source>
</evidence>
<dbReference type="PANTHER" id="PTHR20836:SF0">
    <property type="entry name" value="4-HYDROXY-TETRAHYDRODIPICOLINATE REDUCTASE 1, CHLOROPLASTIC-RELATED"/>
    <property type="match status" value="1"/>
</dbReference>
<sequence>MEALTVPLRIGIFGACGRMGRRIAEIANADKEFQVAAGIEYPGHPAVGQSLGKLCSIPDLEAPLVGSLHKVINDTDCIIAFATPEATLDCMRDAHADRKPLVIGTTGFNPDQLEEIKRLSQHVPCLMSANMSIGINVLLALSKQLAKLIGDSFDIEIVEAHHNQKKDAPSGTAFMLGEAIAEATNRTLSANAVYGRQGIIGPRPKVEIGIHAIRGGDIVGDHTVIFAGQGERIELTHRAHSRDNFARGALLAAQFIIRQPAGLYTMQDALKLT</sequence>
<evidence type="ECO:0000256" key="8">
    <source>
        <dbReference type="ARBA" id="ARBA00023154"/>
    </source>
</evidence>
<name>A0A419EVN2_9BACT</name>
<dbReference type="EC" id="1.17.1.8" evidence="10 13"/>
<evidence type="ECO:0000256" key="1">
    <source>
        <dbReference type="ARBA" id="ARBA00006642"/>
    </source>
</evidence>
<evidence type="ECO:0000256" key="13">
    <source>
        <dbReference type="HAMAP-Rule" id="MF_00102"/>
    </source>
</evidence>
<keyword evidence="6 13" id="KW-0560">Oxidoreductase</keyword>
<keyword evidence="4 13" id="KW-0521">NADP</keyword>
<dbReference type="FunFam" id="3.30.360.10:FF:000004">
    <property type="entry name" value="4-hydroxy-tetrahydrodipicolinate reductase"/>
    <property type="match status" value="1"/>
</dbReference>
<comment type="caution">
    <text evidence="13">Lacks conserved residue(s) required for the propagation of feature annotation.</text>
</comment>
<dbReference type="GO" id="GO:0050661">
    <property type="term" value="F:NADP binding"/>
    <property type="evidence" value="ECO:0007669"/>
    <property type="project" value="UniProtKB-UniRule"/>
</dbReference>
<proteinExistence type="inferred from homology"/>
<dbReference type="Pfam" id="PF05173">
    <property type="entry name" value="DapB_C"/>
    <property type="match status" value="1"/>
</dbReference>
<feature type="domain" description="Dihydrodipicolinate reductase C-terminal" evidence="15">
    <location>
        <begin position="134"/>
        <end position="270"/>
    </location>
</feature>
<evidence type="ECO:0000256" key="5">
    <source>
        <dbReference type="ARBA" id="ARBA00022915"/>
    </source>
</evidence>
<evidence type="ECO:0000256" key="9">
    <source>
        <dbReference type="ARBA" id="ARBA00037922"/>
    </source>
</evidence>
<feature type="binding site" evidence="13">
    <location>
        <position position="162"/>
    </location>
    <ligand>
        <name>(S)-2,3,4,5-tetrahydrodipicolinate</name>
        <dbReference type="ChEBI" id="CHEBI:16845"/>
    </ligand>
</feature>
<comment type="catalytic activity">
    <reaction evidence="11 13">
        <text>(S)-2,3,4,5-tetrahydrodipicolinate + NADP(+) + H2O = (2S,4S)-4-hydroxy-2,3,4,5-tetrahydrodipicolinate + NADPH + H(+)</text>
        <dbReference type="Rhea" id="RHEA:35331"/>
        <dbReference type="ChEBI" id="CHEBI:15377"/>
        <dbReference type="ChEBI" id="CHEBI:15378"/>
        <dbReference type="ChEBI" id="CHEBI:16845"/>
        <dbReference type="ChEBI" id="CHEBI:57783"/>
        <dbReference type="ChEBI" id="CHEBI:58349"/>
        <dbReference type="ChEBI" id="CHEBI:67139"/>
        <dbReference type="EC" id="1.17.1.8"/>
    </reaction>
</comment>
<protein>
    <recommendedName>
        <fullName evidence="10 13">4-hydroxy-tetrahydrodipicolinate reductase</fullName>
        <shortName evidence="13">HTPA reductase</shortName>
        <ecNumber evidence="10 13">1.17.1.8</ecNumber>
    </recommendedName>
</protein>
<evidence type="ECO:0000256" key="10">
    <source>
        <dbReference type="ARBA" id="ARBA00038983"/>
    </source>
</evidence>
<dbReference type="HAMAP" id="MF_00102">
    <property type="entry name" value="DapB"/>
    <property type="match status" value="1"/>
</dbReference>
<evidence type="ECO:0000313" key="16">
    <source>
        <dbReference type="EMBL" id="RJP68501.1"/>
    </source>
</evidence>
<comment type="pathway">
    <text evidence="9 13">Amino-acid biosynthesis; L-lysine biosynthesis via DAP pathway; (S)-tetrahydrodipicolinate from L-aspartate: step 4/4.</text>
</comment>
<dbReference type="SUPFAM" id="SSF55347">
    <property type="entry name" value="Glyceraldehyde-3-phosphate dehydrogenase-like, C-terminal domain"/>
    <property type="match status" value="1"/>
</dbReference>
<dbReference type="UniPathway" id="UPA00034">
    <property type="reaction ID" value="UER00018"/>
</dbReference>
<dbReference type="EMBL" id="QZKI01000091">
    <property type="protein sequence ID" value="RJP68501.1"/>
    <property type="molecule type" value="Genomic_DNA"/>
</dbReference>
<dbReference type="InterPro" id="IPR000846">
    <property type="entry name" value="DapB_N"/>
</dbReference>
<dbReference type="GO" id="GO:0016726">
    <property type="term" value="F:oxidoreductase activity, acting on CH or CH2 groups, NAD or NADP as acceptor"/>
    <property type="evidence" value="ECO:0007669"/>
    <property type="project" value="UniProtKB-UniRule"/>
</dbReference>
<feature type="active site" description="Proton donor/acceptor" evidence="13">
    <location>
        <position position="161"/>
    </location>
</feature>
<feature type="binding site" evidence="13">
    <location>
        <begin position="171"/>
        <end position="172"/>
    </location>
    <ligand>
        <name>(S)-2,3,4,5-tetrahydrodipicolinate</name>
        <dbReference type="ChEBI" id="CHEBI:16845"/>
    </ligand>
</feature>
<dbReference type="Gene3D" id="3.40.50.720">
    <property type="entry name" value="NAD(P)-binding Rossmann-like Domain"/>
    <property type="match status" value="1"/>
</dbReference>
<keyword evidence="5 13" id="KW-0220">Diaminopimelate biosynthesis</keyword>
<feature type="binding site" evidence="13">
    <location>
        <begin position="104"/>
        <end position="106"/>
    </location>
    <ligand>
        <name>NAD(+)</name>
        <dbReference type="ChEBI" id="CHEBI:57540"/>
    </ligand>
</feature>
<comment type="similarity">
    <text evidence="1 13">Belongs to the DapB family.</text>
</comment>
<comment type="subcellular location">
    <subcellularLocation>
        <location evidence="13">Cytoplasm</location>
    </subcellularLocation>
</comment>
<comment type="caution">
    <text evidence="16">The sequence shown here is derived from an EMBL/GenBank/DDBJ whole genome shotgun (WGS) entry which is preliminary data.</text>
</comment>
<organism evidence="16 17">
    <name type="scientific">Candidatus Abyssobacteria bacterium SURF_17</name>
    <dbReference type="NCBI Taxonomy" id="2093361"/>
    <lineage>
        <taxon>Bacteria</taxon>
        <taxon>Pseudomonadati</taxon>
        <taxon>Candidatus Hydrogenedentota</taxon>
        <taxon>Candidatus Abyssobacteria</taxon>
    </lineage>
</organism>
<evidence type="ECO:0000256" key="6">
    <source>
        <dbReference type="ARBA" id="ARBA00023002"/>
    </source>
</evidence>
<accession>A0A419EVN2</accession>
<evidence type="ECO:0000256" key="2">
    <source>
        <dbReference type="ARBA" id="ARBA00022490"/>
    </source>
</evidence>
<feature type="binding site" evidence="13">
    <location>
        <begin position="128"/>
        <end position="131"/>
    </location>
    <ligand>
        <name>NAD(+)</name>
        <dbReference type="ChEBI" id="CHEBI:57540"/>
    </ligand>
</feature>
<comment type="catalytic activity">
    <reaction evidence="12 13">
        <text>(S)-2,3,4,5-tetrahydrodipicolinate + NAD(+) + H2O = (2S,4S)-4-hydroxy-2,3,4,5-tetrahydrodipicolinate + NADH + H(+)</text>
        <dbReference type="Rhea" id="RHEA:35323"/>
        <dbReference type="ChEBI" id="CHEBI:15377"/>
        <dbReference type="ChEBI" id="CHEBI:15378"/>
        <dbReference type="ChEBI" id="CHEBI:16845"/>
        <dbReference type="ChEBI" id="CHEBI:57540"/>
        <dbReference type="ChEBI" id="CHEBI:57945"/>
        <dbReference type="ChEBI" id="CHEBI:67139"/>
        <dbReference type="EC" id="1.17.1.8"/>
    </reaction>
</comment>
<dbReference type="GO" id="GO:0051287">
    <property type="term" value="F:NAD binding"/>
    <property type="evidence" value="ECO:0007669"/>
    <property type="project" value="UniProtKB-UniRule"/>
</dbReference>
<dbReference type="Pfam" id="PF01113">
    <property type="entry name" value="DapB_N"/>
    <property type="match status" value="1"/>
</dbReference>
<dbReference type="PANTHER" id="PTHR20836">
    <property type="entry name" value="DIHYDRODIPICOLINATE REDUCTASE"/>
    <property type="match status" value="1"/>
</dbReference>
<dbReference type="PROSITE" id="PS01298">
    <property type="entry name" value="DAPB"/>
    <property type="match status" value="1"/>
</dbReference>
<dbReference type="GO" id="GO:0005829">
    <property type="term" value="C:cytosol"/>
    <property type="evidence" value="ECO:0007669"/>
    <property type="project" value="TreeGrafter"/>
</dbReference>
<comment type="function">
    <text evidence="13">Catalyzes the conversion of 4-hydroxy-tetrahydrodipicolinate (HTPA) to tetrahydrodipicolinate.</text>
</comment>
<dbReference type="GO" id="GO:0008839">
    <property type="term" value="F:4-hydroxy-tetrahydrodipicolinate reductase"/>
    <property type="evidence" value="ECO:0007669"/>
    <property type="project" value="UniProtKB-UniRule"/>
</dbReference>
<feature type="domain" description="Dihydrodipicolinate reductase N-terminal" evidence="14">
    <location>
        <begin position="9"/>
        <end position="131"/>
    </location>
</feature>
<feature type="active site" description="Proton donor" evidence="13">
    <location>
        <position position="165"/>
    </location>
</feature>
<evidence type="ECO:0000256" key="12">
    <source>
        <dbReference type="ARBA" id="ARBA00049396"/>
    </source>
</evidence>
<dbReference type="CDD" id="cd02274">
    <property type="entry name" value="DHDPR_N"/>
    <property type="match status" value="1"/>
</dbReference>
<evidence type="ECO:0000256" key="4">
    <source>
        <dbReference type="ARBA" id="ARBA00022857"/>
    </source>
</evidence>
<evidence type="ECO:0000256" key="11">
    <source>
        <dbReference type="ARBA" id="ARBA00049080"/>
    </source>
</evidence>
<dbReference type="GO" id="GO:0019877">
    <property type="term" value="P:diaminopimelate biosynthetic process"/>
    <property type="evidence" value="ECO:0007669"/>
    <property type="project" value="UniProtKB-UniRule"/>
</dbReference>
<comment type="subunit">
    <text evidence="13">Homotetramer.</text>
</comment>
<evidence type="ECO:0000259" key="14">
    <source>
        <dbReference type="Pfam" id="PF01113"/>
    </source>
</evidence>
<feature type="binding site" evidence="13">
    <location>
        <position position="40"/>
    </location>
    <ligand>
        <name>NAD(+)</name>
        <dbReference type="ChEBI" id="CHEBI:57540"/>
    </ligand>
</feature>
<feature type="binding site" evidence="13">
    <location>
        <begin position="14"/>
        <end position="19"/>
    </location>
    <ligand>
        <name>NAD(+)</name>
        <dbReference type="ChEBI" id="CHEBI:57540"/>
    </ligand>
</feature>
<dbReference type="Proteomes" id="UP000285961">
    <property type="component" value="Unassembled WGS sequence"/>
</dbReference>
<dbReference type="InterPro" id="IPR023940">
    <property type="entry name" value="DHDPR_bac"/>
</dbReference>
<reference evidence="16 17" key="1">
    <citation type="journal article" date="2017" name="ISME J.">
        <title>Energy and carbon metabolisms in a deep terrestrial subsurface fluid microbial community.</title>
        <authorList>
            <person name="Momper L."/>
            <person name="Jungbluth S.P."/>
            <person name="Lee M.D."/>
            <person name="Amend J.P."/>
        </authorList>
    </citation>
    <scope>NUCLEOTIDE SEQUENCE [LARGE SCALE GENOMIC DNA]</scope>
    <source>
        <strain evidence="16">SURF_17</strain>
    </source>
</reference>
<dbReference type="PIRSF" id="PIRSF000161">
    <property type="entry name" value="DHPR"/>
    <property type="match status" value="1"/>
</dbReference>
<evidence type="ECO:0000313" key="17">
    <source>
        <dbReference type="Proteomes" id="UP000285961"/>
    </source>
</evidence>
<keyword evidence="3 13" id="KW-0028">Amino-acid biosynthesis</keyword>
<evidence type="ECO:0000256" key="7">
    <source>
        <dbReference type="ARBA" id="ARBA00023027"/>
    </source>
</evidence>
<dbReference type="InterPro" id="IPR022663">
    <property type="entry name" value="DapB_C"/>
</dbReference>
<dbReference type="InterPro" id="IPR022664">
    <property type="entry name" value="DapB_N_CS"/>
</dbReference>
<keyword evidence="8 13" id="KW-0457">Lysine biosynthesis</keyword>
<dbReference type="NCBIfam" id="TIGR00036">
    <property type="entry name" value="dapB"/>
    <property type="match status" value="1"/>
</dbReference>
<keyword evidence="2 13" id="KW-0963">Cytoplasm</keyword>